<feature type="domain" description="Carbohydrate kinase PfkB" evidence="1">
    <location>
        <begin position="206"/>
        <end position="283"/>
    </location>
</feature>
<feature type="domain" description="Carbohydrate kinase PfkB" evidence="1">
    <location>
        <begin position="50"/>
        <end position="102"/>
    </location>
</feature>
<protein>
    <recommendedName>
        <fullName evidence="1">Carbohydrate kinase PfkB domain-containing protein</fullName>
    </recommendedName>
</protein>
<dbReference type="Pfam" id="PF00294">
    <property type="entry name" value="PfkB"/>
    <property type="match status" value="2"/>
</dbReference>
<name>A0A7S7SMC1_PALFE</name>
<evidence type="ECO:0000313" key="3">
    <source>
        <dbReference type="Proteomes" id="UP000593892"/>
    </source>
</evidence>
<dbReference type="GO" id="GO:0033785">
    <property type="term" value="F:heptose 7-phosphate kinase activity"/>
    <property type="evidence" value="ECO:0007669"/>
    <property type="project" value="TreeGrafter"/>
</dbReference>
<dbReference type="PANTHER" id="PTHR46969:SF1">
    <property type="entry name" value="BIFUNCTIONAL PROTEIN HLDE"/>
    <property type="match status" value="1"/>
</dbReference>
<keyword evidence="3" id="KW-1185">Reference proteome</keyword>
<evidence type="ECO:0000259" key="1">
    <source>
        <dbReference type="Pfam" id="PF00294"/>
    </source>
</evidence>
<dbReference type="InterPro" id="IPR011611">
    <property type="entry name" value="PfkB_dom"/>
</dbReference>
<accession>A0A7S7SMC1</accession>
<dbReference type="RefSeq" id="WP_194451959.1">
    <property type="nucleotide sequence ID" value="NZ_CP063849.1"/>
</dbReference>
<proteinExistence type="predicted"/>
<evidence type="ECO:0000313" key="2">
    <source>
        <dbReference type="EMBL" id="QOY90294.1"/>
    </source>
</evidence>
<dbReference type="PANTHER" id="PTHR46969">
    <property type="entry name" value="BIFUNCTIONAL PROTEIN HLDE"/>
    <property type="match status" value="1"/>
</dbReference>
<dbReference type="AlphaFoldDB" id="A0A7S7SMC1"/>
<dbReference type="Proteomes" id="UP000593892">
    <property type="component" value="Chromosome"/>
</dbReference>
<dbReference type="GO" id="GO:0033786">
    <property type="term" value="F:heptose-1-phosphate adenylyltransferase activity"/>
    <property type="evidence" value="ECO:0007669"/>
    <property type="project" value="TreeGrafter"/>
</dbReference>
<dbReference type="KEGG" id="pfer:IRI77_10155"/>
<dbReference type="Gene3D" id="3.40.1190.20">
    <property type="match status" value="2"/>
</dbReference>
<dbReference type="InterPro" id="IPR029056">
    <property type="entry name" value="Ribokinase-like"/>
</dbReference>
<dbReference type="EMBL" id="CP063849">
    <property type="protein sequence ID" value="QOY90294.1"/>
    <property type="molecule type" value="Genomic_DNA"/>
</dbReference>
<dbReference type="GO" id="GO:0005829">
    <property type="term" value="C:cytosol"/>
    <property type="evidence" value="ECO:0007669"/>
    <property type="project" value="TreeGrafter"/>
</dbReference>
<organism evidence="2 3">
    <name type="scientific">Paludibaculum fermentans</name>
    <dbReference type="NCBI Taxonomy" id="1473598"/>
    <lineage>
        <taxon>Bacteria</taxon>
        <taxon>Pseudomonadati</taxon>
        <taxon>Acidobacteriota</taxon>
        <taxon>Terriglobia</taxon>
        <taxon>Bryobacterales</taxon>
        <taxon>Bryobacteraceae</taxon>
        <taxon>Paludibaculum</taxon>
    </lineage>
</organism>
<gene>
    <name evidence="2" type="ORF">IRI77_10155</name>
</gene>
<sequence length="296" mass="30759">MNARAILSRIQTLNVLVAGDLWLDRWSRYDPFLSSASPETGLESTVLVATETAPGGCGLSAAALAALGAKVALLAVVGDDGAGLDLRRALEQAGVAPDSLLSGPAPTPSLTRLIHARTGAEDAGRIEVVQFQPPGHVATAFAEDLHRLAAHAECVLVVEHRPAVLGGLVAPMPRSVLAGLAATCPLLWHETPLELEQLRGGGRAALIVRPDGQGGVEIQDGPERQTVPERMPEYPVDPHGARETFSAAAAAALAAGADPADAVRFALLAAAVCMMKPGARCASPEEILRAEREWSE</sequence>
<dbReference type="SUPFAM" id="SSF53613">
    <property type="entry name" value="Ribokinase-like"/>
    <property type="match status" value="1"/>
</dbReference>
<reference evidence="2 3" key="1">
    <citation type="submission" date="2020-10" db="EMBL/GenBank/DDBJ databases">
        <title>Complete genome sequence of Paludibaculum fermentans P105T, a facultatively anaerobic acidobacterium capable of dissimilatory Fe(III) reduction.</title>
        <authorList>
            <person name="Dedysh S.N."/>
            <person name="Beletsky A.V."/>
            <person name="Kulichevskaya I.S."/>
            <person name="Mardanov A.V."/>
            <person name="Ravin N.V."/>
        </authorList>
    </citation>
    <scope>NUCLEOTIDE SEQUENCE [LARGE SCALE GENOMIC DNA]</scope>
    <source>
        <strain evidence="2 3">P105</strain>
    </source>
</reference>